<dbReference type="AlphaFoldDB" id="A0A930XVG9"/>
<evidence type="ECO:0000313" key="2">
    <source>
        <dbReference type="EMBL" id="MBF2709635.1"/>
    </source>
</evidence>
<accession>A0A930XVG9</accession>
<reference evidence="2" key="1">
    <citation type="submission" date="2020-11" db="EMBL/GenBank/DDBJ databases">
        <title>Genome of Flavobacterium soyangense.</title>
        <authorList>
            <person name="Liu Q."/>
            <person name="Xin Y.-H."/>
        </authorList>
    </citation>
    <scope>NUCLEOTIDE SEQUENCE</scope>
    <source>
        <strain evidence="2">CGMCC 1.13493</strain>
    </source>
</reference>
<keyword evidence="1" id="KW-0472">Membrane</keyword>
<keyword evidence="1" id="KW-1133">Transmembrane helix</keyword>
<dbReference type="RefSeq" id="WP_194312871.1">
    <property type="nucleotide sequence ID" value="NZ_JADHEC010000037.1"/>
</dbReference>
<organism evidence="2 3">
    <name type="scientific">Flavobacterium soyangense</name>
    <dbReference type="NCBI Taxonomy" id="2023265"/>
    <lineage>
        <taxon>Bacteria</taxon>
        <taxon>Pseudomonadati</taxon>
        <taxon>Bacteroidota</taxon>
        <taxon>Flavobacteriia</taxon>
        <taxon>Flavobacteriales</taxon>
        <taxon>Flavobacteriaceae</taxon>
        <taxon>Flavobacterium</taxon>
    </lineage>
</organism>
<keyword evidence="3" id="KW-1185">Reference proteome</keyword>
<dbReference type="EMBL" id="JADHEC010000037">
    <property type="protein sequence ID" value="MBF2709635.1"/>
    <property type="molecule type" value="Genomic_DNA"/>
</dbReference>
<feature type="transmembrane region" description="Helical" evidence="1">
    <location>
        <begin position="12"/>
        <end position="30"/>
    </location>
</feature>
<evidence type="ECO:0000256" key="1">
    <source>
        <dbReference type="SAM" id="Phobius"/>
    </source>
</evidence>
<comment type="caution">
    <text evidence="2">The sequence shown here is derived from an EMBL/GenBank/DDBJ whole genome shotgun (WGS) entry which is preliminary data.</text>
</comment>
<protein>
    <submittedName>
        <fullName evidence="2">Uncharacterized protein</fullName>
    </submittedName>
</protein>
<proteinExistence type="predicted"/>
<dbReference type="Proteomes" id="UP000646211">
    <property type="component" value="Unassembled WGS sequence"/>
</dbReference>
<name>A0A930XVG9_9FLAO</name>
<evidence type="ECO:0000313" key="3">
    <source>
        <dbReference type="Proteomes" id="UP000646211"/>
    </source>
</evidence>
<gene>
    <name evidence="2" type="ORF">IR213_13715</name>
</gene>
<sequence length="82" mass="9396">MKKRKFPSAQTILLVKATFVALLTWIIPSGKYDSLTYNKLDNTFIIKSKGKTRLIPASQNHWTNLTSKYHTKILQTALFTNP</sequence>
<keyword evidence="1" id="KW-0812">Transmembrane</keyword>